<dbReference type="InterPro" id="IPR025757">
    <property type="entry name" value="MIP1_Leuzipper"/>
</dbReference>
<proteinExistence type="predicted"/>
<accession>N1QQD7</accession>
<dbReference type="Pfam" id="PF14389">
    <property type="entry name" value="Lzipper-MIP1"/>
    <property type="match status" value="1"/>
</dbReference>
<evidence type="ECO:0000313" key="2">
    <source>
        <dbReference type="EnsemblPlants" id="EMT01342"/>
    </source>
</evidence>
<sequence length="306" mass="33839">MPLPRSKARRKGFRSQLEQEVLRLQEVLREETALHAILDNALDHAAVTLADMSYLPTHAQELLSNISAMEAAVSKLEEEMVALHFQLIQERNERRLVEYRANAKQRPLPLSLPPPRRQTRPRIRRTPARLLPLPPLLTATFSASDTATDTSNPSRAEKAAPPKLHRQFSVKALGGGANPNHLSEDIVRCMRNIFISLSDSCREASRAANPSAAGEGQRAGPSPSGIAAFWSLSEPSSISSWVQSPQVDLNQNNNLLASETVFDPYKAREKLSWADIGGYGAASEVSWMSAGKKQLEYAAESLRKFR</sequence>
<organism evidence="2">
    <name type="scientific">Aegilops tauschii</name>
    <name type="common">Tausch's goatgrass</name>
    <name type="synonym">Aegilops squarrosa</name>
    <dbReference type="NCBI Taxonomy" id="37682"/>
    <lineage>
        <taxon>Eukaryota</taxon>
        <taxon>Viridiplantae</taxon>
        <taxon>Streptophyta</taxon>
        <taxon>Embryophyta</taxon>
        <taxon>Tracheophyta</taxon>
        <taxon>Spermatophyta</taxon>
        <taxon>Magnoliopsida</taxon>
        <taxon>Liliopsida</taxon>
        <taxon>Poales</taxon>
        <taxon>Poaceae</taxon>
        <taxon>BOP clade</taxon>
        <taxon>Pooideae</taxon>
        <taxon>Triticodae</taxon>
        <taxon>Triticeae</taxon>
        <taxon>Triticinae</taxon>
        <taxon>Aegilops</taxon>
    </lineage>
</organism>
<dbReference type="EnsemblPlants" id="EMT01342">
    <property type="protein sequence ID" value="EMT01342"/>
    <property type="gene ID" value="F775_22488"/>
</dbReference>
<feature type="domain" description="Ternary complex factor MIP1 leucine-zipper" evidence="1">
    <location>
        <begin position="13"/>
        <end position="90"/>
    </location>
</feature>
<evidence type="ECO:0000259" key="1">
    <source>
        <dbReference type="Pfam" id="PF14389"/>
    </source>
</evidence>
<reference evidence="2" key="1">
    <citation type="submission" date="2015-06" db="UniProtKB">
        <authorList>
            <consortium name="EnsemblPlants"/>
        </authorList>
    </citation>
    <scope>IDENTIFICATION</scope>
</reference>
<name>N1QQD7_AEGTA</name>
<dbReference type="PANTHER" id="PTHR23054">
    <property type="entry name" value="TERNARY COMPLEX FACTOR MIP1, LEUCINE-ZIPPER-RELATED"/>
    <property type="match status" value="1"/>
</dbReference>
<protein>
    <recommendedName>
        <fullName evidence="1">Ternary complex factor MIP1 leucine-zipper domain-containing protein</fullName>
    </recommendedName>
</protein>
<dbReference type="AlphaFoldDB" id="N1QQD7"/>
<dbReference type="PANTHER" id="PTHR23054:SF53">
    <property type="entry name" value="OS06G0704100 PROTEIN"/>
    <property type="match status" value="1"/>
</dbReference>